<proteinExistence type="predicted"/>
<name>T2JXV6_CROWT</name>
<accession>T2JXV6</accession>
<reference evidence="1 2" key="2">
    <citation type="submission" date="2013-09" db="EMBL/GenBank/DDBJ databases">
        <title>Whole genome comparison of six Crocosphaera watsonii strains with differing phenotypes.</title>
        <authorList>
            <person name="Bench S.R."/>
            <person name="Heller P."/>
            <person name="Frank I."/>
            <person name="Arciniega M."/>
            <person name="Shilova I.N."/>
            <person name="Zehr J.P."/>
        </authorList>
    </citation>
    <scope>NUCLEOTIDE SEQUENCE [LARGE SCALE GENOMIC DNA]</scope>
    <source>
        <strain evidence="1 2">WH 0402</strain>
    </source>
</reference>
<sequence>MGLHHGCDHPHDYVHDHDYVLHRSEELESHHRIMGLHHGCVHPHDHDYVYPRYDHCLQSHLGYWDQPGQLR</sequence>
<gene>
    <name evidence="1" type="ORF">CWATWH0402_5252</name>
</gene>
<comment type="caution">
    <text evidence="1">The sequence shown here is derived from an EMBL/GenBank/DDBJ whole genome shotgun (WGS) entry which is preliminary data.</text>
</comment>
<dbReference type="Proteomes" id="UP000018130">
    <property type="component" value="Unassembled WGS sequence"/>
</dbReference>
<evidence type="ECO:0000313" key="1">
    <source>
        <dbReference type="EMBL" id="CCQ69894.1"/>
    </source>
</evidence>
<dbReference type="EMBL" id="CAQN01001052">
    <property type="protein sequence ID" value="CCQ69894.1"/>
    <property type="molecule type" value="Genomic_DNA"/>
</dbReference>
<dbReference type="AlphaFoldDB" id="T2JXV6"/>
<protein>
    <submittedName>
        <fullName evidence="1">Uncharacterized protein</fullName>
    </submittedName>
</protein>
<organism evidence="1 2">
    <name type="scientific">Crocosphaera watsonii WH 0402</name>
    <dbReference type="NCBI Taxonomy" id="1284629"/>
    <lineage>
        <taxon>Bacteria</taxon>
        <taxon>Bacillati</taxon>
        <taxon>Cyanobacteriota</taxon>
        <taxon>Cyanophyceae</taxon>
        <taxon>Oscillatoriophycideae</taxon>
        <taxon>Chroococcales</taxon>
        <taxon>Aphanothecaceae</taxon>
        <taxon>Crocosphaera</taxon>
    </lineage>
</organism>
<reference evidence="1 2" key="1">
    <citation type="submission" date="2013-01" db="EMBL/GenBank/DDBJ databases">
        <authorList>
            <person name="Bench S."/>
        </authorList>
    </citation>
    <scope>NUCLEOTIDE SEQUENCE [LARGE SCALE GENOMIC DNA]</scope>
    <source>
        <strain evidence="1 2">WH 0402</strain>
    </source>
</reference>
<evidence type="ECO:0000313" key="2">
    <source>
        <dbReference type="Proteomes" id="UP000018130"/>
    </source>
</evidence>